<dbReference type="PROSITE" id="PS51257">
    <property type="entry name" value="PROKAR_LIPOPROTEIN"/>
    <property type="match status" value="1"/>
</dbReference>
<evidence type="ECO:0000256" key="1">
    <source>
        <dbReference type="SAM" id="MobiDB-lite"/>
    </source>
</evidence>
<feature type="region of interest" description="Disordered" evidence="1">
    <location>
        <begin position="102"/>
        <end position="134"/>
    </location>
</feature>
<reference evidence="2" key="2">
    <citation type="submission" date="2023-06" db="EMBL/GenBank/DDBJ databases">
        <authorList>
            <consortium name="Lawrence Berkeley National Laboratory"/>
            <person name="Haridas S."/>
            <person name="Hensen N."/>
            <person name="Bonometti L."/>
            <person name="Westerberg I."/>
            <person name="Brannstrom I.O."/>
            <person name="Guillou S."/>
            <person name="Cros-Aarteil S."/>
            <person name="Calhoun S."/>
            <person name="Kuo A."/>
            <person name="Mondo S."/>
            <person name="Pangilinan J."/>
            <person name="Riley R."/>
            <person name="Labutti K."/>
            <person name="Andreopoulos B."/>
            <person name="Lipzen A."/>
            <person name="Chen C."/>
            <person name="Yanf M."/>
            <person name="Daum C."/>
            <person name="Ng V."/>
            <person name="Clum A."/>
            <person name="Steindorff A."/>
            <person name="Ohm R."/>
            <person name="Martin F."/>
            <person name="Silar P."/>
            <person name="Natvig D."/>
            <person name="Lalanne C."/>
            <person name="Gautier V."/>
            <person name="Ament-Velasquez S.L."/>
            <person name="Kruys A."/>
            <person name="Hutchinson M.I."/>
            <person name="Powell A.J."/>
            <person name="Barry K."/>
            <person name="Miller A.N."/>
            <person name="Grigoriev I.V."/>
            <person name="Debuchy R."/>
            <person name="Gladieux P."/>
            <person name="Thoren M.H."/>
            <person name="Johannesson H."/>
        </authorList>
    </citation>
    <scope>NUCLEOTIDE SEQUENCE</scope>
    <source>
        <strain evidence="2">CBS 955.72</strain>
    </source>
</reference>
<dbReference type="EMBL" id="JAUIQD010000009">
    <property type="protein sequence ID" value="KAK3339891.1"/>
    <property type="molecule type" value="Genomic_DNA"/>
</dbReference>
<proteinExistence type="predicted"/>
<protein>
    <submittedName>
        <fullName evidence="2">Uncharacterized protein</fullName>
    </submittedName>
</protein>
<comment type="caution">
    <text evidence="2">The sequence shown here is derived from an EMBL/GenBank/DDBJ whole genome shotgun (WGS) entry which is preliminary data.</text>
</comment>
<sequence>MPIPSRTTAALTRLNLRHGGAATASSGLGCAPATPGASRMCIVPPCSGESENGVEQGAAVIRTHRTFQLTDSARCRAGSWHSSDTVTFIPAVSTRLVDRVEGSKGRGTGIGPKEKSAGGTRRIRRNKQTRGGRGPTRCAISLLASVISTNSFNTFRCVVGGGILGANCERIEAGSGFKVFWSRGWDRRQETVEAREVEKQWPTSGHALGGGALGLVEDGIAVAC</sequence>
<reference evidence="2" key="1">
    <citation type="journal article" date="2023" name="Mol. Phylogenet. Evol.">
        <title>Genome-scale phylogeny and comparative genomics of the fungal order Sordariales.</title>
        <authorList>
            <person name="Hensen N."/>
            <person name="Bonometti L."/>
            <person name="Westerberg I."/>
            <person name="Brannstrom I.O."/>
            <person name="Guillou S."/>
            <person name="Cros-Aarteil S."/>
            <person name="Calhoun S."/>
            <person name="Haridas S."/>
            <person name="Kuo A."/>
            <person name="Mondo S."/>
            <person name="Pangilinan J."/>
            <person name="Riley R."/>
            <person name="LaButti K."/>
            <person name="Andreopoulos B."/>
            <person name="Lipzen A."/>
            <person name="Chen C."/>
            <person name="Yan M."/>
            <person name="Daum C."/>
            <person name="Ng V."/>
            <person name="Clum A."/>
            <person name="Steindorff A."/>
            <person name="Ohm R.A."/>
            <person name="Martin F."/>
            <person name="Silar P."/>
            <person name="Natvig D.O."/>
            <person name="Lalanne C."/>
            <person name="Gautier V."/>
            <person name="Ament-Velasquez S.L."/>
            <person name="Kruys A."/>
            <person name="Hutchinson M.I."/>
            <person name="Powell A.J."/>
            <person name="Barry K."/>
            <person name="Miller A.N."/>
            <person name="Grigoriev I.V."/>
            <person name="Debuchy R."/>
            <person name="Gladieux P."/>
            <person name="Hiltunen Thoren M."/>
            <person name="Johannesson H."/>
        </authorList>
    </citation>
    <scope>NUCLEOTIDE SEQUENCE</scope>
    <source>
        <strain evidence="2">CBS 955.72</strain>
    </source>
</reference>
<gene>
    <name evidence="2" type="ORF">B0T25DRAFT_364582</name>
</gene>
<dbReference type="AlphaFoldDB" id="A0AAJ0H5C2"/>
<organism evidence="2 3">
    <name type="scientific">Lasiosphaeria hispida</name>
    <dbReference type="NCBI Taxonomy" id="260671"/>
    <lineage>
        <taxon>Eukaryota</taxon>
        <taxon>Fungi</taxon>
        <taxon>Dikarya</taxon>
        <taxon>Ascomycota</taxon>
        <taxon>Pezizomycotina</taxon>
        <taxon>Sordariomycetes</taxon>
        <taxon>Sordariomycetidae</taxon>
        <taxon>Sordariales</taxon>
        <taxon>Lasiosphaeriaceae</taxon>
        <taxon>Lasiosphaeria</taxon>
    </lineage>
</organism>
<evidence type="ECO:0000313" key="2">
    <source>
        <dbReference type="EMBL" id="KAK3339891.1"/>
    </source>
</evidence>
<dbReference type="Proteomes" id="UP001275084">
    <property type="component" value="Unassembled WGS sequence"/>
</dbReference>
<evidence type="ECO:0000313" key="3">
    <source>
        <dbReference type="Proteomes" id="UP001275084"/>
    </source>
</evidence>
<accession>A0AAJ0H5C2</accession>
<keyword evidence="3" id="KW-1185">Reference proteome</keyword>
<name>A0AAJ0H5C2_9PEZI</name>
<feature type="compositionally biased region" description="Basic residues" evidence="1">
    <location>
        <begin position="121"/>
        <end position="130"/>
    </location>
</feature>